<dbReference type="UniPathway" id="UPA00053">
    <property type="reaction ID" value="UER00087"/>
</dbReference>
<dbReference type="CDD" id="cd01065">
    <property type="entry name" value="NAD_bind_Shikimate_DH"/>
    <property type="match status" value="1"/>
</dbReference>
<name>A0A345UJ77_9BACT</name>
<organism evidence="7 8">
    <name type="scientific">Cyclonatronum proteinivorum</name>
    <dbReference type="NCBI Taxonomy" id="1457365"/>
    <lineage>
        <taxon>Bacteria</taxon>
        <taxon>Pseudomonadati</taxon>
        <taxon>Balneolota</taxon>
        <taxon>Balneolia</taxon>
        <taxon>Balneolales</taxon>
        <taxon>Cyclonatronaceae</taxon>
        <taxon>Cyclonatronum</taxon>
    </lineage>
</organism>
<keyword evidence="3 4" id="KW-0057">Aromatic amino acid biosynthesis</keyword>
<evidence type="ECO:0000256" key="3">
    <source>
        <dbReference type="ARBA" id="ARBA00023141"/>
    </source>
</evidence>
<feature type="binding site" evidence="4">
    <location>
        <begin position="149"/>
        <end position="153"/>
    </location>
    <ligand>
        <name>NADP(+)</name>
        <dbReference type="ChEBI" id="CHEBI:58349"/>
    </ligand>
</feature>
<evidence type="ECO:0000259" key="6">
    <source>
        <dbReference type="Pfam" id="PF18317"/>
    </source>
</evidence>
<keyword evidence="8" id="KW-1185">Reference proteome</keyword>
<feature type="domain" description="SDH C-terminal" evidence="6">
    <location>
        <begin position="267"/>
        <end position="295"/>
    </location>
</feature>
<dbReference type="KEGG" id="cprv:CYPRO_1272"/>
<feature type="binding site" evidence="4">
    <location>
        <position position="274"/>
    </location>
    <ligand>
        <name>shikimate</name>
        <dbReference type="ChEBI" id="CHEBI:36208"/>
    </ligand>
</feature>
<feature type="active site" description="Proton acceptor" evidence="4">
    <location>
        <position position="89"/>
    </location>
</feature>
<feature type="binding site" evidence="4">
    <location>
        <begin position="38"/>
        <end position="40"/>
    </location>
    <ligand>
        <name>shikimate</name>
        <dbReference type="ChEBI" id="CHEBI:36208"/>
    </ligand>
</feature>
<keyword evidence="2 4" id="KW-0560">Oxidoreductase</keyword>
<feature type="binding site" evidence="4">
    <location>
        <position position="85"/>
    </location>
    <ligand>
        <name>shikimate</name>
        <dbReference type="ChEBI" id="CHEBI:36208"/>
    </ligand>
</feature>
<dbReference type="InterPro" id="IPR022893">
    <property type="entry name" value="Shikimate_DH_fam"/>
</dbReference>
<dbReference type="GO" id="GO:0009423">
    <property type="term" value="P:chorismate biosynthetic process"/>
    <property type="evidence" value="ECO:0007669"/>
    <property type="project" value="UniProtKB-UniRule"/>
</dbReference>
<protein>
    <recommendedName>
        <fullName evidence="4">Shikimate dehydrogenase (NADP(+))</fullName>
        <shortName evidence="4">SDH</shortName>
        <ecNumber evidence="4">1.1.1.25</ecNumber>
    </recommendedName>
</protein>
<evidence type="ECO:0000313" key="7">
    <source>
        <dbReference type="EMBL" id="AXJ00529.1"/>
    </source>
</evidence>
<dbReference type="Gene3D" id="3.40.50.720">
    <property type="entry name" value="NAD(P)-binding Rossmann-like Domain"/>
    <property type="match status" value="1"/>
</dbReference>
<comment type="caution">
    <text evidence="4">Lacks conserved residue(s) required for the propagation of feature annotation.</text>
</comment>
<feature type="binding site" evidence="4">
    <location>
        <position position="243"/>
    </location>
    <ligand>
        <name>NADP(+)</name>
        <dbReference type="ChEBI" id="CHEBI:58349"/>
    </ligand>
</feature>
<dbReference type="GO" id="GO:0019632">
    <property type="term" value="P:shikimate metabolic process"/>
    <property type="evidence" value="ECO:0007669"/>
    <property type="project" value="TreeGrafter"/>
</dbReference>
<dbReference type="AlphaFoldDB" id="A0A345UJ77"/>
<dbReference type="Pfam" id="PF18317">
    <property type="entry name" value="SDH_C"/>
    <property type="match status" value="1"/>
</dbReference>
<dbReference type="EC" id="1.1.1.25" evidence="4"/>
<dbReference type="EMBL" id="CP027806">
    <property type="protein sequence ID" value="AXJ00529.1"/>
    <property type="molecule type" value="Genomic_DNA"/>
</dbReference>
<proteinExistence type="inferred from homology"/>
<dbReference type="InterPro" id="IPR013708">
    <property type="entry name" value="Shikimate_DH-bd_N"/>
</dbReference>
<reference evidence="7 8" key="1">
    <citation type="submission" date="2018-03" db="EMBL/GenBank/DDBJ databases">
        <title>Phenotypic and genomic properties of Cyclonatronum proteinivorum gen. nov., sp. nov., a haloalkaliphilic bacteroidete from soda lakes possessing Na+-translocating rhodopsin.</title>
        <authorList>
            <person name="Toshchakov S.V."/>
            <person name="Korzhenkov A."/>
            <person name="Samarov N.I."/>
            <person name="Kublanov I.V."/>
            <person name="Muntyan M.S."/>
            <person name="Sorokin D.Y."/>
        </authorList>
    </citation>
    <scope>NUCLEOTIDE SEQUENCE [LARGE SCALE GENOMIC DNA]</scope>
    <source>
        <strain evidence="7 8">Omega</strain>
    </source>
</reference>
<dbReference type="Pfam" id="PF08501">
    <property type="entry name" value="Shikimate_dh_N"/>
    <property type="match status" value="1"/>
</dbReference>
<keyword evidence="4" id="KW-0521">NADP</keyword>
<evidence type="ECO:0000313" key="8">
    <source>
        <dbReference type="Proteomes" id="UP000254808"/>
    </source>
</evidence>
<comment type="subunit">
    <text evidence="4">Homodimer.</text>
</comment>
<dbReference type="HAMAP" id="MF_00222">
    <property type="entry name" value="Shikimate_DH_AroE"/>
    <property type="match status" value="1"/>
</dbReference>
<evidence type="ECO:0000259" key="5">
    <source>
        <dbReference type="Pfam" id="PF08501"/>
    </source>
</evidence>
<dbReference type="GO" id="GO:0004764">
    <property type="term" value="F:shikimate 3-dehydrogenase (NADP+) activity"/>
    <property type="evidence" value="ECO:0007669"/>
    <property type="project" value="UniProtKB-UniRule"/>
</dbReference>
<dbReference type="GO" id="GO:0009073">
    <property type="term" value="P:aromatic amino acid family biosynthetic process"/>
    <property type="evidence" value="ECO:0007669"/>
    <property type="project" value="UniProtKB-KW"/>
</dbReference>
<feature type="domain" description="Shikimate dehydrogenase substrate binding N-terminal" evidence="5">
    <location>
        <begin position="30"/>
        <end position="112"/>
    </location>
</feature>
<feature type="binding site" evidence="4">
    <location>
        <position position="267"/>
    </location>
    <ligand>
        <name>NADP(+)</name>
        <dbReference type="ChEBI" id="CHEBI:58349"/>
    </ligand>
</feature>
<comment type="similarity">
    <text evidence="4">Belongs to the shikimate dehydrogenase family.</text>
</comment>
<dbReference type="Proteomes" id="UP000254808">
    <property type="component" value="Chromosome"/>
</dbReference>
<comment type="pathway">
    <text evidence="1 4">Metabolic intermediate biosynthesis; chorismate biosynthesis; chorismate from D-erythrose 4-phosphate and phosphoenolpyruvate: step 4/7.</text>
</comment>
<dbReference type="InterPro" id="IPR036291">
    <property type="entry name" value="NAD(P)-bd_dom_sf"/>
</dbReference>
<dbReference type="SUPFAM" id="SSF53223">
    <property type="entry name" value="Aminoacid dehydrogenase-like, N-terminal domain"/>
    <property type="match status" value="1"/>
</dbReference>
<dbReference type="SUPFAM" id="SSF51735">
    <property type="entry name" value="NAD(P)-binding Rossmann-fold domains"/>
    <property type="match status" value="1"/>
</dbReference>
<gene>
    <name evidence="4" type="primary">aroE</name>
    <name evidence="7" type="ORF">CYPRO_1272</name>
</gene>
<dbReference type="PANTHER" id="PTHR21089">
    <property type="entry name" value="SHIKIMATE DEHYDROGENASE"/>
    <property type="match status" value="1"/>
</dbReference>
<evidence type="ECO:0000256" key="2">
    <source>
        <dbReference type="ARBA" id="ARBA00023002"/>
    </source>
</evidence>
<dbReference type="InterPro" id="IPR041121">
    <property type="entry name" value="SDH_C"/>
</dbReference>
<comment type="catalytic activity">
    <reaction evidence="4">
        <text>shikimate + NADP(+) = 3-dehydroshikimate + NADPH + H(+)</text>
        <dbReference type="Rhea" id="RHEA:17737"/>
        <dbReference type="ChEBI" id="CHEBI:15378"/>
        <dbReference type="ChEBI" id="CHEBI:16630"/>
        <dbReference type="ChEBI" id="CHEBI:36208"/>
        <dbReference type="ChEBI" id="CHEBI:57783"/>
        <dbReference type="ChEBI" id="CHEBI:58349"/>
        <dbReference type="EC" id="1.1.1.25"/>
    </reaction>
</comment>
<dbReference type="GO" id="GO:0008652">
    <property type="term" value="P:amino acid biosynthetic process"/>
    <property type="evidence" value="ECO:0007669"/>
    <property type="project" value="UniProtKB-KW"/>
</dbReference>
<dbReference type="PANTHER" id="PTHR21089:SF1">
    <property type="entry name" value="BIFUNCTIONAL 3-DEHYDROQUINATE DEHYDRATASE_SHIKIMATE DEHYDROGENASE, CHLOROPLASTIC"/>
    <property type="match status" value="1"/>
</dbReference>
<feature type="binding site" evidence="4">
    <location>
        <position position="110"/>
    </location>
    <ligand>
        <name>shikimate</name>
        <dbReference type="ChEBI" id="CHEBI:36208"/>
    </ligand>
</feature>
<sequence length="305" mass="32734">MAGGWNLSDTCMIAIHDFLKRPPVQPFYAVIGHPVAQSKSPLIHNMALKHNGLPGIYTAIDTPGTAYAFVGKLLGHKMFRGLNVTIPHKSRIMDALDVVDALAIEVGAVNTVNPTRTGLAGYNTDVAGFEETLRPHALWMTGSPAVVLGSGGAARAAVASLKEMRVPVAFVVSRKPREISVNWPSRINGVEVRLIGYEQLRAHLRESAAVINTTPLGMFPNPGKSPVPFDLTDELKGKVCMDAIYNPLETHFMKQARNAGAHAVLGGLTMFVEQAAAAFRIWTGRGFPKEEAAEAISKSLPAAKP</sequence>
<dbReference type="OrthoDB" id="9792692at2"/>
<evidence type="ECO:0000256" key="4">
    <source>
        <dbReference type="HAMAP-Rule" id="MF_00222"/>
    </source>
</evidence>
<feature type="binding site" evidence="4">
    <location>
        <position position="125"/>
    </location>
    <ligand>
        <name>shikimate</name>
        <dbReference type="ChEBI" id="CHEBI:36208"/>
    </ligand>
</feature>
<accession>A0A345UJ77</accession>
<dbReference type="Gene3D" id="3.40.50.10860">
    <property type="entry name" value="Leucine Dehydrogenase, chain A, domain 1"/>
    <property type="match status" value="1"/>
</dbReference>
<keyword evidence="4" id="KW-0028">Amino-acid biosynthesis</keyword>
<comment type="function">
    <text evidence="4">Involved in the biosynthesis of the chorismate, which leads to the biosynthesis of aromatic amino acids. Catalyzes the reversible NADPH linked reduction of 3-dehydroshikimate (DHSA) to yield shikimate (SA).</text>
</comment>
<dbReference type="InterPro" id="IPR046346">
    <property type="entry name" value="Aminoacid_DH-like_N_sf"/>
</dbReference>
<evidence type="ECO:0000256" key="1">
    <source>
        <dbReference type="ARBA" id="ARBA00004871"/>
    </source>
</evidence>
<feature type="binding site" evidence="4">
    <location>
        <position position="245"/>
    </location>
    <ligand>
        <name>shikimate</name>
        <dbReference type="ChEBI" id="CHEBI:36208"/>
    </ligand>
</feature>